<dbReference type="Pfam" id="PF11491">
    <property type="entry name" value="DUF3213"/>
    <property type="match status" value="1"/>
</dbReference>
<dbReference type="Proteomes" id="UP000009139">
    <property type="component" value="Chromosome"/>
</dbReference>
<sequence length="88" mass="10556">MKEITIRLNQITHEEAMEVQYELSKMDQVYRAFINPYQRIARVIADGMKTEELLKFFEKFKPEVVEEKDVSLEEVIERSMSWNNILKS</sequence>
<proteinExistence type="predicted"/>
<dbReference type="Gene3D" id="3.30.70.1750">
    <property type="entry name" value="Uncharacterised protein PF11491, DUF3213"/>
    <property type="match status" value="1"/>
</dbReference>
<gene>
    <name evidence="1" type="ordered locus">PAB0482.1n</name>
</gene>
<dbReference type="EMBL" id="HE613800">
    <property type="protein sequence ID" value="CCE70095.1"/>
    <property type="molecule type" value="Genomic_DNA"/>
</dbReference>
<organism evidence="1 2">
    <name type="scientific">Pyrococcus abyssi (strain GE5 / Orsay)</name>
    <dbReference type="NCBI Taxonomy" id="272844"/>
    <lineage>
        <taxon>Archaea</taxon>
        <taxon>Methanobacteriati</taxon>
        <taxon>Methanobacteriota</taxon>
        <taxon>Thermococci</taxon>
        <taxon>Thermococcales</taxon>
        <taxon>Thermococcaceae</taxon>
        <taxon>Pyrococcus</taxon>
    </lineage>
</organism>
<evidence type="ECO:0000313" key="1">
    <source>
        <dbReference type="EMBL" id="CCE70095.1"/>
    </source>
</evidence>
<name>G8ZJG8_PYRAB</name>
<dbReference type="AlphaFoldDB" id="G8ZJG8"/>
<evidence type="ECO:0000313" key="2">
    <source>
        <dbReference type="Proteomes" id="UP000009139"/>
    </source>
</evidence>
<protein>
    <submittedName>
        <fullName evidence="1">Uncharacterized protein</fullName>
    </submittedName>
</protein>
<comment type="miscellaneous">
    <text evidence="1">The sequence shown here is derived from an EMBL/GenBank/DDBJ third party annotation (TPA) entry.</text>
</comment>
<dbReference type="RefSeq" id="WP_048146619.1">
    <property type="nucleotide sequence ID" value="NC_000868.1"/>
</dbReference>
<accession>G8ZJG8</accession>
<dbReference type="InterPro" id="IPR021583">
    <property type="entry name" value="DUF3213"/>
</dbReference>
<reference evidence="1 2" key="1">
    <citation type="journal article" date="2012" name="Curr. Microbiol.">
        <title>Re-annotation of two hyperthermophilic archaea Pyrococcus abyssi GE5 and Pyrococcus furiosus DSM 3638.</title>
        <authorList>
            <person name="Gao J."/>
            <person name="Wang J."/>
        </authorList>
    </citation>
    <scope>GENOME REANNOTATION</scope>
    <source>
        <strain evidence="2">GE5 / Orsay</strain>
    </source>
</reference>
<dbReference type="OrthoDB" id="86081at2157"/>